<dbReference type="AlphaFoldDB" id="A0AAE1P563"/>
<comment type="caution">
    <text evidence="2">The sequence shown here is derived from an EMBL/GenBank/DDBJ whole genome shotgun (WGS) entry which is preliminary data.</text>
</comment>
<proteinExistence type="predicted"/>
<evidence type="ECO:0000313" key="2">
    <source>
        <dbReference type="EMBL" id="KAK4301978.1"/>
    </source>
</evidence>
<sequence>MSAGGVLLLPRLLVVLWGLLLPHSLLLVQVSGMEVRTWYKTQVSKGKLEAMTPTEVTSQRIIECAVMASLDPETRHLFSHPDAATCSFYDLKVEAEHDDSAMGPVQDCWTRHFKLCYSSGRGYADGELFVDSVSCKMFECNAGVTTEIQGKMIFSS</sequence>
<keyword evidence="1" id="KW-0732">Signal</keyword>
<accession>A0AAE1P563</accession>
<reference evidence="2" key="1">
    <citation type="submission" date="2023-11" db="EMBL/GenBank/DDBJ databases">
        <title>Genome assemblies of two species of porcelain crab, Petrolisthes cinctipes and Petrolisthes manimaculis (Anomura: Porcellanidae).</title>
        <authorList>
            <person name="Angst P."/>
        </authorList>
    </citation>
    <scope>NUCLEOTIDE SEQUENCE</scope>
    <source>
        <strain evidence="2">PB745_02</strain>
        <tissue evidence="2">Gill</tissue>
    </source>
</reference>
<evidence type="ECO:0000313" key="3">
    <source>
        <dbReference type="Proteomes" id="UP001292094"/>
    </source>
</evidence>
<keyword evidence="3" id="KW-1185">Reference proteome</keyword>
<gene>
    <name evidence="2" type="ORF">Pmani_025910</name>
</gene>
<feature type="signal peptide" evidence="1">
    <location>
        <begin position="1"/>
        <end position="32"/>
    </location>
</feature>
<dbReference type="EMBL" id="JAWZYT010002800">
    <property type="protein sequence ID" value="KAK4301978.1"/>
    <property type="molecule type" value="Genomic_DNA"/>
</dbReference>
<organism evidence="2 3">
    <name type="scientific">Petrolisthes manimaculis</name>
    <dbReference type="NCBI Taxonomy" id="1843537"/>
    <lineage>
        <taxon>Eukaryota</taxon>
        <taxon>Metazoa</taxon>
        <taxon>Ecdysozoa</taxon>
        <taxon>Arthropoda</taxon>
        <taxon>Crustacea</taxon>
        <taxon>Multicrustacea</taxon>
        <taxon>Malacostraca</taxon>
        <taxon>Eumalacostraca</taxon>
        <taxon>Eucarida</taxon>
        <taxon>Decapoda</taxon>
        <taxon>Pleocyemata</taxon>
        <taxon>Anomura</taxon>
        <taxon>Galatheoidea</taxon>
        <taxon>Porcellanidae</taxon>
        <taxon>Petrolisthes</taxon>
    </lineage>
</organism>
<evidence type="ECO:0000256" key="1">
    <source>
        <dbReference type="SAM" id="SignalP"/>
    </source>
</evidence>
<dbReference type="Proteomes" id="UP001292094">
    <property type="component" value="Unassembled WGS sequence"/>
</dbReference>
<feature type="chain" id="PRO_5042105166" evidence="1">
    <location>
        <begin position="33"/>
        <end position="156"/>
    </location>
</feature>
<name>A0AAE1P563_9EUCA</name>
<protein>
    <submittedName>
        <fullName evidence="2">Uncharacterized protein</fullName>
    </submittedName>
</protein>